<evidence type="ECO:0000256" key="5">
    <source>
        <dbReference type="ARBA" id="ARBA00022977"/>
    </source>
</evidence>
<evidence type="ECO:0000256" key="10">
    <source>
        <dbReference type="RuleBase" id="RU003826"/>
    </source>
</evidence>
<dbReference type="PANTHER" id="PTHR20857:SF15">
    <property type="entry name" value="THIAMINE-PHOSPHATE SYNTHASE"/>
    <property type="match status" value="1"/>
</dbReference>
<feature type="binding site" evidence="9">
    <location>
        <position position="78"/>
    </location>
    <ligand>
        <name>Mg(2+)</name>
        <dbReference type="ChEBI" id="CHEBI:18420"/>
    </ligand>
</feature>
<accession>A0A378M9E9</accession>
<feature type="binding site" evidence="9">
    <location>
        <begin position="194"/>
        <end position="195"/>
    </location>
    <ligand>
        <name>2-[(2R,5Z)-2-carboxy-4-methylthiazol-5(2H)-ylidene]ethyl phosphate</name>
        <dbReference type="ChEBI" id="CHEBI:62899"/>
    </ligand>
</feature>
<evidence type="ECO:0000256" key="2">
    <source>
        <dbReference type="ARBA" id="ARBA00022679"/>
    </source>
</evidence>
<dbReference type="AlphaFoldDB" id="A0A378M9E9"/>
<feature type="domain" description="Thiamine phosphate synthase/TenI" evidence="12">
    <location>
        <begin position="10"/>
        <end position="197"/>
    </location>
</feature>
<comment type="catalytic activity">
    <reaction evidence="7 9 10">
        <text>2-(2-carboxy-4-methylthiazol-5-yl)ethyl phosphate + 4-amino-2-methyl-5-(diphosphooxymethyl)pyrimidine + 2 H(+) = thiamine phosphate + CO2 + diphosphate</text>
        <dbReference type="Rhea" id="RHEA:47848"/>
        <dbReference type="ChEBI" id="CHEBI:15378"/>
        <dbReference type="ChEBI" id="CHEBI:16526"/>
        <dbReference type="ChEBI" id="CHEBI:33019"/>
        <dbReference type="ChEBI" id="CHEBI:37575"/>
        <dbReference type="ChEBI" id="CHEBI:57841"/>
        <dbReference type="ChEBI" id="CHEBI:62890"/>
        <dbReference type="EC" id="2.5.1.3"/>
    </reaction>
</comment>
<dbReference type="GO" id="GO:0005737">
    <property type="term" value="C:cytoplasm"/>
    <property type="evidence" value="ECO:0007669"/>
    <property type="project" value="TreeGrafter"/>
</dbReference>
<dbReference type="GO" id="GO:0009228">
    <property type="term" value="P:thiamine biosynthetic process"/>
    <property type="evidence" value="ECO:0007669"/>
    <property type="project" value="UniProtKB-KW"/>
</dbReference>
<dbReference type="EMBL" id="UGPG01000001">
    <property type="protein sequence ID" value="STY42980.1"/>
    <property type="molecule type" value="Genomic_DNA"/>
</dbReference>
<keyword evidence="3 9" id="KW-0479">Metal-binding</keyword>
<dbReference type="InterPro" id="IPR022998">
    <property type="entry name" value="ThiamineP_synth_TenI"/>
</dbReference>
<feature type="binding site" evidence="9">
    <location>
        <begin position="143"/>
        <end position="145"/>
    </location>
    <ligand>
        <name>2-[(2R,5Z)-2-carboxy-4-methylthiazol-5(2H)-ylidene]ethyl phosphate</name>
        <dbReference type="ChEBI" id="CHEBI:62899"/>
    </ligand>
</feature>
<comment type="pathway">
    <text evidence="1 9 11">Cofactor biosynthesis; thiamine diphosphate biosynthesis; thiamine phosphate from 4-amino-2-methyl-5-diphosphomethylpyrimidine and 4-methyl-5-(2-phosphoethyl)-thiazole: step 1/1.</text>
</comment>
<feature type="binding site" evidence="9">
    <location>
        <position position="116"/>
    </location>
    <ligand>
        <name>4-amino-2-methyl-5-(diphosphooxymethyl)pyrimidine</name>
        <dbReference type="ChEBI" id="CHEBI:57841"/>
    </ligand>
</feature>
<name>A0A378M9E9_LISGR</name>
<dbReference type="GO" id="GO:0009229">
    <property type="term" value="P:thiamine diphosphate biosynthetic process"/>
    <property type="evidence" value="ECO:0007669"/>
    <property type="project" value="UniProtKB-UniRule"/>
</dbReference>
<evidence type="ECO:0000256" key="1">
    <source>
        <dbReference type="ARBA" id="ARBA00005165"/>
    </source>
</evidence>
<evidence type="ECO:0000313" key="14">
    <source>
        <dbReference type="Proteomes" id="UP000254879"/>
    </source>
</evidence>
<dbReference type="CDD" id="cd00564">
    <property type="entry name" value="TMP_TenI"/>
    <property type="match status" value="1"/>
</dbReference>
<evidence type="ECO:0000256" key="6">
    <source>
        <dbReference type="ARBA" id="ARBA00047334"/>
    </source>
</evidence>
<comment type="similarity">
    <text evidence="9 10">Belongs to the thiamine-phosphate synthase family.</text>
</comment>
<organism evidence="13 14">
    <name type="scientific">Listeria grayi</name>
    <name type="common">Listeria murrayi</name>
    <dbReference type="NCBI Taxonomy" id="1641"/>
    <lineage>
        <taxon>Bacteria</taxon>
        <taxon>Bacillati</taxon>
        <taxon>Bacillota</taxon>
        <taxon>Bacilli</taxon>
        <taxon>Bacillales</taxon>
        <taxon>Listeriaceae</taxon>
        <taxon>Listeria</taxon>
    </lineage>
</organism>
<evidence type="ECO:0000256" key="11">
    <source>
        <dbReference type="RuleBase" id="RU004253"/>
    </source>
</evidence>
<dbReference type="UniPathway" id="UPA00060">
    <property type="reaction ID" value="UER00141"/>
</dbReference>
<dbReference type="GO" id="GO:0000287">
    <property type="term" value="F:magnesium ion binding"/>
    <property type="evidence" value="ECO:0007669"/>
    <property type="project" value="UniProtKB-UniRule"/>
</dbReference>
<feature type="binding site" evidence="9">
    <location>
        <position position="146"/>
    </location>
    <ligand>
        <name>4-amino-2-methyl-5-(diphosphooxymethyl)pyrimidine</name>
        <dbReference type="ChEBI" id="CHEBI:57841"/>
    </ligand>
</feature>
<feature type="binding site" evidence="9">
    <location>
        <position position="77"/>
    </location>
    <ligand>
        <name>4-amino-2-methyl-5-(diphosphooxymethyl)pyrimidine</name>
        <dbReference type="ChEBI" id="CHEBI:57841"/>
    </ligand>
</feature>
<dbReference type="GO" id="GO:0004789">
    <property type="term" value="F:thiamine-phosphate diphosphorylase activity"/>
    <property type="evidence" value="ECO:0007669"/>
    <property type="project" value="UniProtKB-UniRule"/>
</dbReference>
<evidence type="ECO:0000256" key="3">
    <source>
        <dbReference type="ARBA" id="ARBA00022723"/>
    </source>
</evidence>
<evidence type="ECO:0000256" key="8">
    <source>
        <dbReference type="ARBA" id="ARBA00047883"/>
    </source>
</evidence>
<keyword evidence="5 9" id="KW-0784">Thiamine biosynthesis</keyword>
<comment type="catalytic activity">
    <reaction evidence="6 9 10">
        <text>4-methyl-5-(2-phosphooxyethyl)-thiazole + 4-amino-2-methyl-5-(diphosphooxymethyl)pyrimidine + H(+) = thiamine phosphate + diphosphate</text>
        <dbReference type="Rhea" id="RHEA:22328"/>
        <dbReference type="ChEBI" id="CHEBI:15378"/>
        <dbReference type="ChEBI" id="CHEBI:33019"/>
        <dbReference type="ChEBI" id="CHEBI:37575"/>
        <dbReference type="ChEBI" id="CHEBI:57841"/>
        <dbReference type="ChEBI" id="CHEBI:58296"/>
        <dbReference type="EC" id="2.5.1.3"/>
    </reaction>
</comment>
<dbReference type="InterPro" id="IPR036206">
    <property type="entry name" value="ThiamineP_synth_sf"/>
</dbReference>
<comment type="catalytic activity">
    <reaction evidence="8 9 10">
        <text>2-[(2R,5Z)-2-carboxy-4-methylthiazol-5(2H)-ylidene]ethyl phosphate + 4-amino-2-methyl-5-(diphosphooxymethyl)pyrimidine + 2 H(+) = thiamine phosphate + CO2 + diphosphate</text>
        <dbReference type="Rhea" id="RHEA:47844"/>
        <dbReference type="ChEBI" id="CHEBI:15378"/>
        <dbReference type="ChEBI" id="CHEBI:16526"/>
        <dbReference type="ChEBI" id="CHEBI:33019"/>
        <dbReference type="ChEBI" id="CHEBI:37575"/>
        <dbReference type="ChEBI" id="CHEBI:57841"/>
        <dbReference type="ChEBI" id="CHEBI:62899"/>
        <dbReference type="EC" id="2.5.1.3"/>
    </reaction>
</comment>
<feature type="binding site" evidence="9">
    <location>
        <position position="174"/>
    </location>
    <ligand>
        <name>2-[(2R,5Z)-2-carboxy-4-methylthiazol-5(2H)-ylidene]ethyl phosphate</name>
        <dbReference type="ChEBI" id="CHEBI:62899"/>
    </ligand>
</feature>
<dbReference type="Gene3D" id="3.20.20.70">
    <property type="entry name" value="Aldolase class I"/>
    <property type="match status" value="1"/>
</dbReference>
<evidence type="ECO:0000256" key="7">
    <source>
        <dbReference type="ARBA" id="ARBA00047851"/>
    </source>
</evidence>
<feature type="binding site" evidence="9">
    <location>
        <begin position="41"/>
        <end position="45"/>
    </location>
    <ligand>
        <name>4-amino-2-methyl-5-(diphosphooxymethyl)pyrimidine</name>
        <dbReference type="ChEBI" id="CHEBI:57841"/>
    </ligand>
</feature>
<dbReference type="PANTHER" id="PTHR20857">
    <property type="entry name" value="THIAMINE-PHOSPHATE PYROPHOSPHORYLASE"/>
    <property type="match status" value="1"/>
</dbReference>
<dbReference type="NCBIfam" id="TIGR00693">
    <property type="entry name" value="thiE"/>
    <property type="match status" value="1"/>
</dbReference>
<dbReference type="Pfam" id="PF02581">
    <property type="entry name" value="TMP-TENI"/>
    <property type="match status" value="1"/>
</dbReference>
<sequence length="221" mass="23699">MRVTASDLRLYWIAGTQDLATGQSLPDMLEEGIRAGITAFQFREKGAGSLESNEAIIELGKTLREICRLHAIPFIVNDDVDLAIQLEADGIHLGQSDYAVEKALHEHSDRFSIGLSCHSLAEVEKANQLRQLAYLGIGPVFQTISKADAEAELGLNGLQQLVAASDYPVVAIGGIYPENARAILAQGVAGLSFISALVRSTDKKQTLHQLAGTTDDSGKIS</sequence>
<protein>
    <recommendedName>
        <fullName evidence="9">Thiamine-phosphate synthase</fullName>
        <shortName evidence="9">TP synthase</shortName>
        <shortName evidence="9">TPS</shortName>
        <ecNumber evidence="9">2.5.1.3</ecNumber>
    </recommendedName>
    <alternativeName>
        <fullName evidence="9">Thiamine-phosphate pyrophosphorylase</fullName>
        <shortName evidence="9">TMP pyrophosphorylase</shortName>
        <shortName evidence="9">TMP-PPase</shortName>
    </alternativeName>
</protein>
<comment type="cofactor">
    <cofactor evidence="9">
        <name>Mg(2+)</name>
        <dbReference type="ChEBI" id="CHEBI:18420"/>
    </cofactor>
    <text evidence="9">Binds 1 Mg(2+) ion per subunit.</text>
</comment>
<dbReference type="HAMAP" id="MF_00097">
    <property type="entry name" value="TMP_synthase"/>
    <property type="match status" value="1"/>
</dbReference>
<proteinExistence type="inferred from homology"/>
<dbReference type="InterPro" id="IPR013785">
    <property type="entry name" value="Aldolase_TIM"/>
</dbReference>
<evidence type="ECO:0000313" key="13">
    <source>
        <dbReference type="EMBL" id="STY42980.1"/>
    </source>
</evidence>
<feature type="binding site" evidence="9">
    <location>
        <position position="97"/>
    </location>
    <ligand>
        <name>Mg(2+)</name>
        <dbReference type="ChEBI" id="CHEBI:18420"/>
    </ligand>
</feature>
<dbReference type="Proteomes" id="UP000254879">
    <property type="component" value="Unassembled WGS sequence"/>
</dbReference>
<gene>
    <name evidence="9 13" type="primary">thiE</name>
    <name evidence="13" type="ORF">NCTC10815_00234</name>
</gene>
<comment type="function">
    <text evidence="9">Condenses 4-methyl-5-(beta-hydroxyethyl)thiazole monophosphate (THZ-P) and 2-methyl-4-amino-5-hydroxymethyl pyrimidine pyrophosphate (HMP-PP) to form thiamine monophosphate (TMP).</text>
</comment>
<evidence type="ECO:0000256" key="9">
    <source>
        <dbReference type="HAMAP-Rule" id="MF_00097"/>
    </source>
</evidence>
<dbReference type="RefSeq" id="WP_003756280.1">
    <property type="nucleotide sequence ID" value="NZ_CABKNG010000001.1"/>
</dbReference>
<reference evidence="13 14" key="1">
    <citation type="submission" date="2018-06" db="EMBL/GenBank/DDBJ databases">
        <authorList>
            <consortium name="Pathogen Informatics"/>
            <person name="Doyle S."/>
        </authorList>
    </citation>
    <scope>NUCLEOTIDE SEQUENCE [LARGE SCALE GENOMIC DNA]</scope>
    <source>
        <strain evidence="14">NCTC 10815</strain>
    </source>
</reference>
<dbReference type="SUPFAM" id="SSF51391">
    <property type="entry name" value="Thiamin phosphate synthase"/>
    <property type="match status" value="1"/>
</dbReference>
<evidence type="ECO:0000256" key="4">
    <source>
        <dbReference type="ARBA" id="ARBA00022842"/>
    </source>
</evidence>
<dbReference type="InterPro" id="IPR034291">
    <property type="entry name" value="TMP_synthase"/>
</dbReference>
<dbReference type="EC" id="2.5.1.3" evidence="9"/>
<evidence type="ECO:0000259" key="12">
    <source>
        <dbReference type="Pfam" id="PF02581"/>
    </source>
</evidence>
<keyword evidence="2 9" id="KW-0808">Transferase</keyword>
<keyword evidence="4 9" id="KW-0460">Magnesium</keyword>
<dbReference type="FunFam" id="3.20.20.70:FF:000096">
    <property type="entry name" value="Thiamine-phosphate synthase"/>
    <property type="match status" value="1"/>
</dbReference>